<feature type="compositionally biased region" description="Low complexity" evidence="2">
    <location>
        <begin position="338"/>
        <end position="355"/>
    </location>
</feature>
<dbReference type="InterPro" id="IPR002209">
    <property type="entry name" value="Fibroblast_GF_fam"/>
</dbReference>
<feature type="region of interest" description="Disordered" evidence="2">
    <location>
        <begin position="170"/>
        <end position="211"/>
    </location>
</feature>
<reference evidence="3 4" key="1">
    <citation type="submission" date="2023-09" db="EMBL/GenBank/DDBJ databases">
        <title>Genomes of two closely related lineages of the louse Polyplax serrata with different host specificities.</title>
        <authorList>
            <person name="Martinu J."/>
            <person name="Tarabai H."/>
            <person name="Stefka J."/>
            <person name="Hypsa V."/>
        </authorList>
    </citation>
    <scope>NUCLEOTIDE SEQUENCE [LARGE SCALE GENOMIC DNA]</scope>
    <source>
        <strain evidence="3">98ZLc_SE</strain>
    </source>
</reference>
<comment type="similarity">
    <text evidence="1">Belongs to the heparin-binding growth factors family.</text>
</comment>
<feature type="compositionally biased region" description="Polar residues" evidence="2">
    <location>
        <begin position="320"/>
        <end position="336"/>
    </location>
</feature>
<evidence type="ECO:0000256" key="1">
    <source>
        <dbReference type="ARBA" id="ARBA00007936"/>
    </source>
</evidence>
<feature type="compositionally biased region" description="Basic residues" evidence="2">
    <location>
        <begin position="197"/>
        <end position="207"/>
    </location>
</feature>
<protein>
    <submittedName>
        <fullName evidence="3">Uncharacterized protein</fullName>
    </submittedName>
</protein>
<feature type="compositionally biased region" description="Basic residues" evidence="2">
    <location>
        <begin position="228"/>
        <end position="242"/>
    </location>
</feature>
<dbReference type="Pfam" id="PF00167">
    <property type="entry name" value="FGF"/>
    <property type="match status" value="1"/>
</dbReference>
<evidence type="ECO:0000256" key="2">
    <source>
        <dbReference type="SAM" id="MobiDB-lite"/>
    </source>
</evidence>
<feature type="region of interest" description="Disordered" evidence="2">
    <location>
        <begin position="278"/>
        <end position="355"/>
    </location>
</feature>
<dbReference type="EMBL" id="JAWJWF010000001">
    <property type="protein sequence ID" value="KAK6641718.1"/>
    <property type="molecule type" value="Genomic_DNA"/>
</dbReference>
<evidence type="ECO:0000313" key="3">
    <source>
        <dbReference type="EMBL" id="KAK6641718.1"/>
    </source>
</evidence>
<dbReference type="InterPro" id="IPR008996">
    <property type="entry name" value="IL1/FGF"/>
</dbReference>
<accession>A0ABR1BE56</accession>
<dbReference type="SUPFAM" id="SSF50353">
    <property type="entry name" value="Cytokine"/>
    <property type="match status" value="1"/>
</dbReference>
<feature type="region of interest" description="Disordered" evidence="2">
    <location>
        <begin position="223"/>
        <end position="253"/>
    </location>
</feature>
<proteinExistence type="inferred from homology"/>
<sequence>MMESHHYNTYSSAKYSNDKRTLYLALNKKGIPRKVQTKAKASLGKLETYTNVLPRPVSPDRVETLAMNIAKARILLGKFLGSGEDGLGTNHLFRHHRYQFCPNVPMTKLDEKNKFRCRKREKRKKKKKCREDEDDDEECVTAAPKKKIQGKCDEDEDEQECLRRLHVVRQKRKSRNGSEADTNAKCSGGKCADDKEKKRKKRLKMEKKKFGSNEKTVKYKCGSDVNCNKKKGVTKGPRKKKGKTEPQSGEESATLSLLWREIVEEPKSTDMMDIFASQSSLASVESPTEKPLDNYDEEDQTEKFLDDEEETSAEMGYEWATQSFTLPVPSSTSGSEFASALASVSASSSSSTFDD</sequence>
<dbReference type="Gene3D" id="2.80.10.50">
    <property type="match status" value="1"/>
</dbReference>
<feature type="compositionally biased region" description="Acidic residues" evidence="2">
    <location>
        <begin position="294"/>
        <end position="312"/>
    </location>
</feature>
<comment type="caution">
    <text evidence="3">The sequence shown here is derived from an EMBL/GenBank/DDBJ whole genome shotgun (WGS) entry which is preliminary data.</text>
</comment>
<organism evidence="3 4">
    <name type="scientific">Polyplax serrata</name>
    <name type="common">Common mouse louse</name>
    <dbReference type="NCBI Taxonomy" id="468196"/>
    <lineage>
        <taxon>Eukaryota</taxon>
        <taxon>Metazoa</taxon>
        <taxon>Ecdysozoa</taxon>
        <taxon>Arthropoda</taxon>
        <taxon>Hexapoda</taxon>
        <taxon>Insecta</taxon>
        <taxon>Pterygota</taxon>
        <taxon>Neoptera</taxon>
        <taxon>Paraneoptera</taxon>
        <taxon>Psocodea</taxon>
        <taxon>Troctomorpha</taxon>
        <taxon>Phthiraptera</taxon>
        <taxon>Anoplura</taxon>
        <taxon>Polyplacidae</taxon>
        <taxon>Polyplax</taxon>
    </lineage>
</organism>
<name>A0ABR1BE56_POLSC</name>
<keyword evidence="4" id="KW-1185">Reference proteome</keyword>
<gene>
    <name evidence="3" type="ORF">RUM44_013433</name>
</gene>
<evidence type="ECO:0000313" key="4">
    <source>
        <dbReference type="Proteomes" id="UP001359485"/>
    </source>
</evidence>
<dbReference type="Proteomes" id="UP001359485">
    <property type="component" value="Unassembled WGS sequence"/>
</dbReference>